<reference evidence="1" key="1">
    <citation type="submission" date="2023-03" db="EMBL/GenBank/DDBJ databases">
        <authorList>
            <person name="Steffen K."/>
            <person name="Cardenas P."/>
        </authorList>
    </citation>
    <scope>NUCLEOTIDE SEQUENCE</scope>
</reference>
<name>A0AA35QWZ8_GEOBA</name>
<evidence type="ECO:0008006" key="3">
    <source>
        <dbReference type="Google" id="ProtNLM"/>
    </source>
</evidence>
<evidence type="ECO:0000313" key="1">
    <source>
        <dbReference type="EMBL" id="CAI7995290.1"/>
    </source>
</evidence>
<dbReference type="AlphaFoldDB" id="A0AA35QWZ8"/>
<dbReference type="InterPro" id="IPR019734">
    <property type="entry name" value="TPR_rpt"/>
</dbReference>
<dbReference type="EMBL" id="CASHTH010000243">
    <property type="protein sequence ID" value="CAI7995290.1"/>
    <property type="molecule type" value="Genomic_DNA"/>
</dbReference>
<evidence type="ECO:0000313" key="2">
    <source>
        <dbReference type="Proteomes" id="UP001174909"/>
    </source>
</evidence>
<dbReference type="Pfam" id="PF13174">
    <property type="entry name" value="TPR_6"/>
    <property type="match status" value="1"/>
</dbReference>
<dbReference type="Proteomes" id="UP001174909">
    <property type="component" value="Unassembled WGS sequence"/>
</dbReference>
<gene>
    <name evidence="1" type="ORF">GBAR_LOCUS1668</name>
</gene>
<keyword evidence="2" id="KW-1185">Reference proteome</keyword>
<sequence>MCSSNNYQLILTYYPDHPDVSVLKYLTGFLLIEQLESHSAGLSLLESAIKDYPDMAGHEKALFLIGKLQAEMDPLENALHTLDGFVTRYPESEWIYDAHLIRAATYLKLGRLEEAATEAIHVSEISEDEKIKERAKQILDQTKWTVYTDANGLPDNHIQAMTTDGTWLWIGTPKG</sequence>
<dbReference type="SUPFAM" id="SSF48452">
    <property type="entry name" value="TPR-like"/>
    <property type="match status" value="1"/>
</dbReference>
<dbReference type="InterPro" id="IPR011990">
    <property type="entry name" value="TPR-like_helical_dom_sf"/>
</dbReference>
<dbReference type="Gene3D" id="1.25.40.10">
    <property type="entry name" value="Tetratricopeptide repeat domain"/>
    <property type="match status" value="1"/>
</dbReference>
<comment type="caution">
    <text evidence="1">The sequence shown here is derived from an EMBL/GenBank/DDBJ whole genome shotgun (WGS) entry which is preliminary data.</text>
</comment>
<proteinExistence type="predicted"/>
<accession>A0AA35QWZ8</accession>
<protein>
    <recommendedName>
        <fullName evidence="3">Tetratricopeptide repeat protein</fullName>
    </recommendedName>
</protein>
<organism evidence="1 2">
    <name type="scientific">Geodia barretti</name>
    <name type="common">Barrett's horny sponge</name>
    <dbReference type="NCBI Taxonomy" id="519541"/>
    <lineage>
        <taxon>Eukaryota</taxon>
        <taxon>Metazoa</taxon>
        <taxon>Porifera</taxon>
        <taxon>Demospongiae</taxon>
        <taxon>Heteroscleromorpha</taxon>
        <taxon>Tetractinellida</taxon>
        <taxon>Astrophorina</taxon>
        <taxon>Geodiidae</taxon>
        <taxon>Geodia</taxon>
    </lineage>
</organism>